<keyword evidence="3" id="KW-0677">Repeat</keyword>
<evidence type="ECO:0000256" key="1">
    <source>
        <dbReference type="ARBA" id="ARBA00004167"/>
    </source>
</evidence>
<feature type="disulfide bond" evidence="7">
    <location>
        <begin position="255"/>
        <end position="267"/>
    </location>
</feature>
<dbReference type="Gene3D" id="2.30.30.40">
    <property type="entry name" value="SH3 Domains"/>
    <property type="match status" value="3"/>
</dbReference>
<feature type="region of interest" description="Disordered" evidence="8">
    <location>
        <begin position="469"/>
        <end position="491"/>
    </location>
</feature>
<comment type="subcellular location">
    <subcellularLocation>
        <location evidence="1">Membrane</location>
        <topology evidence="1">Single-pass membrane protein</topology>
    </subcellularLocation>
</comment>
<accession>A0AAV7X5R2</accession>
<dbReference type="Pfam" id="PF00057">
    <property type="entry name" value="Ldl_recept_a"/>
    <property type="match status" value="1"/>
</dbReference>
<dbReference type="GO" id="GO:0016567">
    <property type="term" value="P:protein ubiquitination"/>
    <property type="evidence" value="ECO:0007669"/>
    <property type="project" value="InterPro"/>
</dbReference>
<evidence type="ECO:0000256" key="4">
    <source>
        <dbReference type="ARBA" id="ARBA00022989"/>
    </source>
</evidence>
<evidence type="ECO:0000256" key="5">
    <source>
        <dbReference type="ARBA" id="ARBA00023136"/>
    </source>
</evidence>
<keyword evidence="5" id="KW-0472">Membrane</keyword>
<dbReference type="SUPFAM" id="SSF159034">
    <property type="entry name" value="Mib/herc2 domain-like"/>
    <property type="match status" value="3"/>
</dbReference>
<feature type="domain" description="MIB/HERC2" evidence="10">
    <location>
        <begin position="582"/>
        <end position="665"/>
    </location>
</feature>
<dbReference type="CDD" id="cd00112">
    <property type="entry name" value="LDLa"/>
    <property type="match status" value="1"/>
</dbReference>
<comment type="caution">
    <text evidence="7">Lacks conserved residue(s) required for the propagation of feature annotation.</text>
</comment>
<organism evidence="11 12">
    <name type="scientific">Megalurothrips usitatus</name>
    <name type="common">bean blossom thrips</name>
    <dbReference type="NCBI Taxonomy" id="439358"/>
    <lineage>
        <taxon>Eukaryota</taxon>
        <taxon>Metazoa</taxon>
        <taxon>Ecdysozoa</taxon>
        <taxon>Arthropoda</taxon>
        <taxon>Hexapoda</taxon>
        <taxon>Insecta</taxon>
        <taxon>Pterygota</taxon>
        <taxon>Neoptera</taxon>
        <taxon>Paraneoptera</taxon>
        <taxon>Thysanoptera</taxon>
        <taxon>Terebrantia</taxon>
        <taxon>Thripoidea</taxon>
        <taxon>Thripidae</taxon>
        <taxon>Megalurothrips</taxon>
    </lineage>
</organism>
<dbReference type="PROSITE" id="PS51416">
    <property type="entry name" value="MIB_HERC2"/>
    <property type="match status" value="3"/>
</dbReference>
<evidence type="ECO:0000256" key="6">
    <source>
        <dbReference type="ARBA" id="ARBA00023157"/>
    </source>
</evidence>
<keyword evidence="2" id="KW-0812">Transmembrane</keyword>
<proteinExistence type="predicted"/>
<evidence type="ECO:0000313" key="11">
    <source>
        <dbReference type="EMBL" id="KAJ1519757.1"/>
    </source>
</evidence>
<keyword evidence="6 7" id="KW-1015">Disulfide bond</keyword>
<dbReference type="InterPro" id="IPR050685">
    <property type="entry name" value="LDLR"/>
</dbReference>
<dbReference type="InterPro" id="IPR002172">
    <property type="entry name" value="LDrepeatLR_classA_rpt"/>
</dbReference>
<feature type="domain" description="MIB/HERC2" evidence="10">
    <location>
        <begin position="488"/>
        <end position="561"/>
    </location>
</feature>
<gene>
    <name evidence="11" type="ORF">ONE63_005013</name>
</gene>
<dbReference type="Gene3D" id="4.10.400.10">
    <property type="entry name" value="Low-density Lipoprotein Receptor"/>
    <property type="match status" value="1"/>
</dbReference>
<evidence type="ECO:0000313" key="12">
    <source>
        <dbReference type="Proteomes" id="UP001075354"/>
    </source>
</evidence>
<evidence type="ECO:0000256" key="8">
    <source>
        <dbReference type="SAM" id="MobiDB-lite"/>
    </source>
</evidence>
<name>A0AAV7X5R2_9NEOP</name>
<feature type="domain" description="MIB/HERC2" evidence="10">
    <location>
        <begin position="35"/>
        <end position="107"/>
    </location>
</feature>
<dbReference type="GO" id="GO:0004842">
    <property type="term" value="F:ubiquitin-protein transferase activity"/>
    <property type="evidence" value="ECO:0007669"/>
    <property type="project" value="InterPro"/>
</dbReference>
<dbReference type="GO" id="GO:0046872">
    <property type="term" value="F:metal ion binding"/>
    <property type="evidence" value="ECO:0007669"/>
    <property type="project" value="InterPro"/>
</dbReference>
<dbReference type="InterPro" id="IPR037252">
    <property type="entry name" value="Mib_Herc2_sf"/>
</dbReference>
<keyword evidence="12" id="KW-1185">Reference proteome</keyword>
<feature type="chain" id="PRO_5043630823" description="MIB/HERC2 domain-containing protein" evidence="9">
    <location>
        <begin position="19"/>
        <end position="674"/>
    </location>
</feature>
<feature type="compositionally biased region" description="Low complexity" evidence="8">
    <location>
        <begin position="469"/>
        <end position="480"/>
    </location>
</feature>
<keyword evidence="4" id="KW-1133">Transmembrane helix</keyword>
<dbReference type="EMBL" id="JAPTSV010000016">
    <property type="protein sequence ID" value="KAJ1519757.1"/>
    <property type="molecule type" value="Genomic_DNA"/>
</dbReference>
<evidence type="ECO:0000256" key="3">
    <source>
        <dbReference type="ARBA" id="ARBA00022737"/>
    </source>
</evidence>
<dbReference type="AlphaFoldDB" id="A0AAV7X5R2"/>
<dbReference type="GO" id="GO:0005886">
    <property type="term" value="C:plasma membrane"/>
    <property type="evidence" value="ECO:0007669"/>
    <property type="project" value="TreeGrafter"/>
</dbReference>
<reference evidence="11" key="1">
    <citation type="submission" date="2022-12" db="EMBL/GenBank/DDBJ databases">
        <title>Chromosome-level genome assembly of the bean flower thrips Megalurothrips usitatus.</title>
        <authorList>
            <person name="Ma L."/>
            <person name="Liu Q."/>
            <person name="Li H."/>
            <person name="Cai W."/>
        </authorList>
    </citation>
    <scope>NUCLEOTIDE SEQUENCE</scope>
    <source>
        <strain evidence="11">Cailab_2022a</strain>
    </source>
</reference>
<keyword evidence="9" id="KW-0732">Signal</keyword>
<dbReference type="GO" id="GO:0016192">
    <property type="term" value="P:vesicle-mediated transport"/>
    <property type="evidence" value="ECO:0007669"/>
    <property type="project" value="UniProtKB-ARBA"/>
</dbReference>
<feature type="disulfide bond" evidence="7">
    <location>
        <begin position="262"/>
        <end position="280"/>
    </location>
</feature>
<evidence type="ECO:0000256" key="2">
    <source>
        <dbReference type="ARBA" id="ARBA00022692"/>
    </source>
</evidence>
<feature type="signal peptide" evidence="9">
    <location>
        <begin position="1"/>
        <end position="18"/>
    </location>
</feature>
<dbReference type="PANTHER" id="PTHR24270:SF62">
    <property type="entry name" value="LOW-DENSITY LIPOPROTEIN RECEPTOR-RELATED PROTEIN 2"/>
    <property type="match status" value="1"/>
</dbReference>
<evidence type="ECO:0000259" key="10">
    <source>
        <dbReference type="PROSITE" id="PS51416"/>
    </source>
</evidence>
<dbReference type="SUPFAM" id="SSF57424">
    <property type="entry name" value="LDL receptor-like module"/>
    <property type="match status" value="1"/>
</dbReference>
<dbReference type="PROSITE" id="PS50068">
    <property type="entry name" value="LDLRA_2"/>
    <property type="match status" value="1"/>
</dbReference>
<evidence type="ECO:0000256" key="9">
    <source>
        <dbReference type="SAM" id="SignalP"/>
    </source>
</evidence>
<dbReference type="InterPro" id="IPR010606">
    <property type="entry name" value="Mib_Herc2"/>
</dbReference>
<protein>
    <recommendedName>
        <fullName evidence="10">MIB/HERC2 domain-containing protein</fullName>
    </recommendedName>
</protein>
<dbReference type="SMART" id="SM00192">
    <property type="entry name" value="LDLa"/>
    <property type="match status" value="1"/>
</dbReference>
<comment type="caution">
    <text evidence="11">The sequence shown here is derived from an EMBL/GenBank/DDBJ whole genome shotgun (WGS) entry which is preliminary data.</text>
</comment>
<dbReference type="InterPro" id="IPR036055">
    <property type="entry name" value="LDL_receptor-like_sf"/>
</dbReference>
<dbReference type="Pfam" id="PF06701">
    <property type="entry name" value="MIB_HERC2"/>
    <property type="match status" value="1"/>
</dbReference>
<dbReference type="Proteomes" id="UP001075354">
    <property type="component" value="Chromosome 16"/>
</dbReference>
<sequence length="674" mass="71997">MRCVLVGLCALAVSGASATCTVLAPEPGQPGCGLTGPESEPLIRLWSRVVRGPHWAAGPTDGGGEGRVVFRQDYDRAVFVTWDSGLREGWYRVGNDGKYEVTLAASECPQSVSATSVAVGDVVTVRVQYAEDHFGVWFRLCNDTFCGLLIASAAAPSGELSYGTYKDVRVEGTGGVFHVNAAPEGVQLFSPGEVVFQVQRRASDMAVWLNGHPEHVATAPVSGGSNRLRVGPAAYSRVPMKVKFEGAVPLADSQCSDSQFRCASGLCIDARYQCDGTAGCSDGSDEDPATCDSLTNLRPLAEGQRLAAVVHLTANRWIHFALCNATACSRISLIGAADDGTLWHEKNVLCNGLGAGQCRFVSAERPDNMKYFREAQNVFIVERRGRELAVWQAGRPNHQVTVPVEGSYNLVRIRYWSAYQYKIDLRVEYHDGESDWLTSTPPPPTASTATVASGAAASAWTTTAAAATPAAVPSSPSNSADGSGCPLGGPETAALLQEGSRVVRGGDWRWGDEDGGGRGSVVAVSSVVAHGRVFVRWDSGVTTYYYMGYTAHYELQLAEEDCPCVTTDPSSARAPVPGCGLAPNETAALLKNGSRVRPGPGYIWGGHDGDAARPALGTVVLVEQYVVHEGWVWVRWDCGRQRPYRMGRVPLLNQLFYDLRLADADCRPAAGVSV</sequence>
<evidence type="ECO:0000256" key="7">
    <source>
        <dbReference type="PROSITE-ProRule" id="PRU00124"/>
    </source>
</evidence>
<dbReference type="PANTHER" id="PTHR24270">
    <property type="entry name" value="LOW-DENSITY LIPOPROTEIN RECEPTOR-RELATED"/>
    <property type="match status" value="1"/>
</dbReference>